<evidence type="ECO:0000313" key="1">
    <source>
        <dbReference type="EMBL" id="KAB8076782.1"/>
    </source>
</evidence>
<dbReference type="Proteomes" id="UP000326565">
    <property type="component" value="Unassembled WGS sequence"/>
</dbReference>
<sequence length="66" mass="7855">MLSFLALSSTFIRDIEARLRDTLDKLYPELGRMFRDQTAAWQFLQEINQLGFVERKAELPMSNERF</sequence>
<accession>A0A5N5XBQ6</accession>
<reference evidence="1 2" key="1">
    <citation type="submission" date="2019-04" db="EMBL/GenBank/DDBJ databases">
        <title>Friends and foes A comparative genomics study of 23 Aspergillus species from section Flavi.</title>
        <authorList>
            <consortium name="DOE Joint Genome Institute"/>
            <person name="Kjaerbolling I."/>
            <person name="Vesth T."/>
            <person name="Frisvad J.C."/>
            <person name="Nybo J.L."/>
            <person name="Theobald S."/>
            <person name="Kildgaard S."/>
            <person name="Isbrandt T."/>
            <person name="Kuo A."/>
            <person name="Sato A."/>
            <person name="Lyhne E.K."/>
            <person name="Kogle M.E."/>
            <person name="Wiebenga A."/>
            <person name="Kun R.S."/>
            <person name="Lubbers R.J."/>
            <person name="Makela M.R."/>
            <person name="Barry K."/>
            <person name="Chovatia M."/>
            <person name="Clum A."/>
            <person name="Daum C."/>
            <person name="Haridas S."/>
            <person name="He G."/>
            <person name="LaButti K."/>
            <person name="Lipzen A."/>
            <person name="Mondo S."/>
            <person name="Riley R."/>
            <person name="Salamov A."/>
            <person name="Simmons B.A."/>
            <person name="Magnuson J.K."/>
            <person name="Henrissat B."/>
            <person name="Mortensen U.H."/>
            <person name="Larsen T.O."/>
            <person name="Devries R.P."/>
            <person name="Grigoriev I.V."/>
            <person name="Machida M."/>
            <person name="Baker S.E."/>
            <person name="Andersen M.R."/>
        </authorList>
    </citation>
    <scope>NUCLEOTIDE SEQUENCE [LARGE SCALE GENOMIC DNA]</scope>
    <source>
        <strain evidence="1 2">CBS 151.66</strain>
    </source>
</reference>
<dbReference type="AlphaFoldDB" id="A0A5N5XBQ6"/>
<proteinExistence type="predicted"/>
<gene>
    <name evidence="1" type="ORF">BDV29DRAFT_169466</name>
</gene>
<keyword evidence="2" id="KW-1185">Reference proteome</keyword>
<protein>
    <submittedName>
        <fullName evidence="1">Uncharacterized protein</fullName>
    </submittedName>
</protein>
<organism evidence="1 2">
    <name type="scientific">Aspergillus leporis</name>
    <dbReference type="NCBI Taxonomy" id="41062"/>
    <lineage>
        <taxon>Eukaryota</taxon>
        <taxon>Fungi</taxon>
        <taxon>Dikarya</taxon>
        <taxon>Ascomycota</taxon>
        <taxon>Pezizomycotina</taxon>
        <taxon>Eurotiomycetes</taxon>
        <taxon>Eurotiomycetidae</taxon>
        <taxon>Eurotiales</taxon>
        <taxon>Aspergillaceae</taxon>
        <taxon>Aspergillus</taxon>
        <taxon>Aspergillus subgen. Circumdati</taxon>
    </lineage>
</organism>
<evidence type="ECO:0000313" key="2">
    <source>
        <dbReference type="Proteomes" id="UP000326565"/>
    </source>
</evidence>
<name>A0A5N5XBQ6_9EURO</name>
<dbReference type="EMBL" id="ML732176">
    <property type="protein sequence ID" value="KAB8076782.1"/>
    <property type="molecule type" value="Genomic_DNA"/>
</dbReference>